<keyword evidence="2" id="KW-0449">Lipoprotein</keyword>
<proteinExistence type="predicted"/>
<name>H8XRU8_FLAIG</name>
<accession>H8XRU8</accession>
<feature type="domain" description="DUF4296" evidence="1">
    <location>
        <begin position="24"/>
        <end position="105"/>
    </location>
</feature>
<dbReference type="STRING" id="1094466.KQS_13175"/>
<evidence type="ECO:0000259" key="1">
    <source>
        <dbReference type="Pfam" id="PF14129"/>
    </source>
</evidence>
<sequence length="105" mass="12431">MKKVLFFVIVILVVSCSKNPIPKPENFLDEETMENIMYDVAVLQGASANAPEQLIEKNINPKDYIYKKYKIDSATFHQNNRYYAANVRKYKHMYKRVLERLQNQK</sequence>
<dbReference type="EMBL" id="HE774682">
    <property type="protein sequence ID" value="CCG54532.1"/>
    <property type="molecule type" value="Genomic_DNA"/>
</dbReference>
<keyword evidence="3" id="KW-1185">Reference proteome</keyword>
<dbReference type="OrthoDB" id="1525222at2"/>
<dbReference type="KEGG" id="fin:KQS_13175"/>
<gene>
    <name evidence="2" type="ordered locus">KQS_13175</name>
</gene>
<dbReference type="InterPro" id="IPR025381">
    <property type="entry name" value="DUF4296"/>
</dbReference>
<dbReference type="RefSeq" id="WP_014389650.1">
    <property type="nucleotide sequence ID" value="NC_017025.1"/>
</dbReference>
<evidence type="ECO:0000313" key="2">
    <source>
        <dbReference type="EMBL" id="CCG54532.1"/>
    </source>
</evidence>
<evidence type="ECO:0000313" key="3">
    <source>
        <dbReference type="Proteomes" id="UP000007599"/>
    </source>
</evidence>
<dbReference type="AlphaFoldDB" id="H8XRU8"/>
<dbReference type="Pfam" id="PF14129">
    <property type="entry name" value="DUF4296"/>
    <property type="match status" value="1"/>
</dbReference>
<protein>
    <submittedName>
        <fullName evidence="2">Probable lipoprotein</fullName>
    </submittedName>
</protein>
<dbReference type="HOGENOM" id="CLU_128773_1_0_10"/>
<dbReference type="PATRIC" id="fig|1094466.5.peg.2578"/>
<organism evidence="2 3">
    <name type="scientific">Flavobacterium indicum (strain DSM 17447 / CIP 109464 / GPTSA100-9)</name>
    <dbReference type="NCBI Taxonomy" id="1094466"/>
    <lineage>
        <taxon>Bacteria</taxon>
        <taxon>Pseudomonadati</taxon>
        <taxon>Bacteroidota</taxon>
        <taxon>Flavobacteriia</taxon>
        <taxon>Flavobacteriales</taxon>
        <taxon>Flavobacteriaceae</taxon>
        <taxon>Flavobacterium</taxon>
    </lineage>
</organism>
<reference evidence="2 3" key="1">
    <citation type="journal article" date="2012" name="J. Bacteriol.">
        <title>Complete Genome Sequence of Flavobacterium indicum GPSTA100-9T, Isolated from Warm Spring Water.</title>
        <authorList>
            <person name="Barbier P."/>
            <person name="Houel A."/>
            <person name="Loux V."/>
            <person name="Poulain J."/>
            <person name="Bernardet J.F."/>
            <person name="Touchon M."/>
            <person name="Duchaud E."/>
        </authorList>
    </citation>
    <scope>NUCLEOTIDE SEQUENCE [LARGE SCALE GENOMIC DNA]</scope>
    <source>
        <strain evidence="3">DSM 17447 / CIP 109464 / GPTSA100-9</strain>
    </source>
</reference>
<reference evidence="3" key="2">
    <citation type="submission" date="2012-03" db="EMBL/GenBank/DDBJ databases">
        <title>Complete genome sequence of Flavobacterium indicum GPTSA100-9T, isolated from warm spring water.</title>
        <authorList>
            <person name="Barbier P."/>
            <person name="Houel A."/>
            <person name="Loux V."/>
            <person name="Poulain J."/>
            <person name="Bernardet J.-F."/>
            <person name="Touchon M."/>
            <person name="Duchaud E."/>
        </authorList>
    </citation>
    <scope>NUCLEOTIDE SEQUENCE [LARGE SCALE GENOMIC DNA]</scope>
    <source>
        <strain evidence="3">DSM 17447 / CIP 109464 / GPTSA100-9</strain>
    </source>
</reference>
<dbReference type="Proteomes" id="UP000007599">
    <property type="component" value="Chromosome I"/>
</dbReference>
<dbReference type="PROSITE" id="PS51257">
    <property type="entry name" value="PROKAR_LIPOPROTEIN"/>
    <property type="match status" value="1"/>
</dbReference>
<dbReference type="eggNOG" id="ENOG50330B6">
    <property type="taxonomic scope" value="Bacteria"/>
</dbReference>